<proteinExistence type="predicted"/>
<keyword evidence="1" id="KW-1133">Transmembrane helix</keyword>
<keyword evidence="1" id="KW-0472">Membrane</keyword>
<keyword evidence="3" id="KW-1185">Reference proteome</keyword>
<dbReference type="NCBIfam" id="NF038403">
    <property type="entry name" value="perm_prefix_1"/>
    <property type="match status" value="1"/>
</dbReference>
<sequence length="247" mass="26496">MLDGLTVVRERLLTAGIAPRHARRYVAELRDHAADLVEEEMAAGLPPDEADARALSRLGGPDELVHAMVVRGDFRSWGVRAPWAVYGLGSLGGLAAAYALAVAILAGIIETHRPGWDAHPELPLWFDTAFAFIRYGTGVLAPPALGGLFALMATRQRMAVRWPTIALLIIAIAGAAGTWSFDPGDSHGSPMELGLTFGLSTVDSSLRHIVINLLLTLAPYIAWHVWQKAMARYSALEDEPGGPLVHG</sequence>
<reference evidence="2 3" key="1">
    <citation type="submission" date="2020-08" db="EMBL/GenBank/DDBJ databases">
        <title>Genomic Encyclopedia of Type Strains, Phase IV (KMG-IV): sequencing the most valuable type-strain genomes for metagenomic binning, comparative biology and taxonomic classification.</title>
        <authorList>
            <person name="Goeker M."/>
        </authorList>
    </citation>
    <scope>NUCLEOTIDE SEQUENCE [LARGE SCALE GENOMIC DNA]</scope>
    <source>
        <strain evidence="2 3">DSM 22198</strain>
    </source>
</reference>
<dbReference type="RefSeq" id="WP_184800915.1">
    <property type="nucleotide sequence ID" value="NZ_JACIIZ010000006.1"/>
</dbReference>
<organism evidence="2 3">
    <name type="scientific">Nitrospirillum iridis</name>
    <dbReference type="NCBI Taxonomy" id="765888"/>
    <lineage>
        <taxon>Bacteria</taxon>
        <taxon>Pseudomonadati</taxon>
        <taxon>Pseudomonadota</taxon>
        <taxon>Alphaproteobacteria</taxon>
        <taxon>Rhodospirillales</taxon>
        <taxon>Azospirillaceae</taxon>
        <taxon>Nitrospirillum</taxon>
    </lineage>
</organism>
<gene>
    <name evidence="2" type="ORF">FHS74_002552</name>
</gene>
<feature type="transmembrane region" description="Helical" evidence="1">
    <location>
        <begin position="164"/>
        <end position="181"/>
    </location>
</feature>
<feature type="transmembrane region" description="Helical" evidence="1">
    <location>
        <begin position="209"/>
        <end position="226"/>
    </location>
</feature>
<comment type="caution">
    <text evidence="2">The sequence shown here is derived from an EMBL/GenBank/DDBJ whole genome shotgun (WGS) entry which is preliminary data.</text>
</comment>
<accession>A0A7X0AXL1</accession>
<feature type="transmembrane region" description="Helical" evidence="1">
    <location>
        <begin position="129"/>
        <end position="152"/>
    </location>
</feature>
<name>A0A7X0AXL1_9PROT</name>
<protein>
    <submittedName>
        <fullName evidence="2">Uncharacterized protein</fullName>
    </submittedName>
</protein>
<dbReference type="AlphaFoldDB" id="A0A7X0AXL1"/>
<feature type="transmembrane region" description="Helical" evidence="1">
    <location>
        <begin position="83"/>
        <end position="109"/>
    </location>
</feature>
<dbReference type="Proteomes" id="UP000539175">
    <property type="component" value="Unassembled WGS sequence"/>
</dbReference>
<evidence type="ECO:0000256" key="1">
    <source>
        <dbReference type="SAM" id="Phobius"/>
    </source>
</evidence>
<keyword evidence="1" id="KW-0812">Transmembrane</keyword>
<evidence type="ECO:0000313" key="3">
    <source>
        <dbReference type="Proteomes" id="UP000539175"/>
    </source>
</evidence>
<dbReference type="InterPro" id="IPR047928">
    <property type="entry name" value="Perm_prefix_1"/>
</dbReference>
<dbReference type="EMBL" id="JACIIZ010000006">
    <property type="protein sequence ID" value="MBB6251992.1"/>
    <property type="molecule type" value="Genomic_DNA"/>
</dbReference>
<evidence type="ECO:0000313" key="2">
    <source>
        <dbReference type="EMBL" id="MBB6251992.1"/>
    </source>
</evidence>